<evidence type="ECO:0000256" key="1">
    <source>
        <dbReference type="SAM" id="MobiDB-lite"/>
    </source>
</evidence>
<evidence type="ECO:0000313" key="2">
    <source>
        <dbReference type="EMBL" id="EES98498.1"/>
    </source>
</evidence>
<feature type="compositionally biased region" description="Polar residues" evidence="1">
    <location>
        <begin position="32"/>
        <end position="56"/>
    </location>
</feature>
<proteinExistence type="predicted"/>
<feature type="region of interest" description="Disordered" evidence="1">
    <location>
        <begin position="286"/>
        <end position="323"/>
    </location>
</feature>
<dbReference type="EMBL" id="ACGJ01002925">
    <property type="protein sequence ID" value="EES98498.1"/>
    <property type="molecule type" value="Genomic_DNA"/>
</dbReference>
<protein>
    <submittedName>
        <fullName evidence="2">Uncharacterized protein</fullName>
    </submittedName>
</protein>
<reference evidence="2 3" key="1">
    <citation type="journal article" date="2009" name="PLoS Pathog.">
        <title>Draft genome sequencing of giardia intestinalis assemblage B isolate GS: is human giardiasis caused by two different species?</title>
        <authorList>
            <person name="Franzen O."/>
            <person name="Jerlstrom-Hultqvist J."/>
            <person name="Castro E."/>
            <person name="Sherwood E."/>
            <person name="Ankarklev J."/>
            <person name="Reiner D.S."/>
            <person name="Palm D."/>
            <person name="Andersson J.O."/>
            <person name="Andersson B."/>
            <person name="Svard S.G."/>
        </authorList>
    </citation>
    <scope>NUCLEOTIDE SEQUENCE [LARGE SCALE GENOMIC DNA]</scope>
    <source>
        <strain evidence="3">ATCC 50581 / GS clone H7</strain>
    </source>
</reference>
<dbReference type="OrthoDB" id="10253716at2759"/>
<evidence type="ECO:0000313" key="3">
    <source>
        <dbReference type="Proteomes" id="UP000002488"/>
    </source>
</evidence>
<organism evidence="2 3">
    <name type="scientific">Giardia intestinalis (strain ATCC 50581 / GS clone H7)</name>
    <name type="common">Giardia lamblia</name>
    <dbReference type="NCBI Taxonomy" id="598745"/>
    <lineage>
        <taxon>Eukaryota</taxon>
        <taxon>Metamonada</taxon>
        <taxon>Diplomonadida</taxon>
        <taxon>Hexamitidae</taxon>
        <taxon>Giardiinae</taxon>
        <taxon>Giardia</taxon>
    </lineage>
</organism>
<sequence length="323" mass="35249">MSVESGNIKHYHVVSASPGSGYLHKGMPGQDSFVQGTAGTPSSTLRNKVSTSQQTSDVYNPTQISTNVQTYRTNTMPAATSYPQNLNTSFSARTGNQAYPAPLMQPSYQPVTPGNYNTTTMREYNPQLDKDARIVSENVIEVASGLPARIVREEPVEFVKEIVREIPREYIQRTVYQEPVTYIREVTYDEPVLVMEQVVEREPYAYYKRTVENVQGGQRIISSGGATMPMQSLPTTSVQPYPGLASAPGPYATYPANAQMIPTTNYVQGAPRTIPLSEVSSRPVAVPGSLQVSQPPPSLVASRNAMGQQSYTAGNSRLNSSRG</sequence>
<dbReference type="OMA" id="YKRTVEN"/>
<dbReference type="AlphaFoldDB" id="C6LZT8"/>
<accession>C6LZT8</accession>
<dbReference type="VEuPathDB" id="GiardiaDB:GL50581_4322"/>
<comment type="caution">
    <text evidence="2">The sequence shown here is derived from an EMBL/GenBank/DDBJ whole genome shotgun (WGS) entry which is preliminary data.</text>
</comment>
<feature type="region of interest" description="Disordered" evidence="1">
    <location>
        <begin position="31"/>
        <end position="56"/>
    </location>
</feature>
<dbReference type="Proteomes" id="UP000002488">
    <property type="component" value="Unassembled WGS sequence"/>
</dbReference>
<gene>
    <name evidence="2" type="ORF">GL50581_4322</name>
</gene>
<feature type="compositionally biased region" description="Polar residues" evidence="1">
    <location>
        <begin position="305"/>
        <end position="323"/>
    </location>
</feature>
<name>C6LZT8_GIAIB</name>